<keyword evidence="1" id="KW-0843">Virulence</keyword>
<keyword evidence="2" id="KW-0732">Signal</keyword>
<dbReference type="VEuPathDB" id="FungiDB:AeMF1_014690"/>
<evidence type="ECO:0000313" key="5">
    <source>
        <dbReference type="Proteomes" id="UP000481153"/>
    </source>
</evidence>
<dbReference type="InterPro" id="IPR051333">
    <property type="entry name" value="CLIP_Serine_Protease"/>
</dbReference>
<dbReference type="PANTHER" id="PTHR24260:SF136">
    <property type="entry name" value="GH08193P-RELATED"/>
    <property type="match status" value="1"/>
</dbReference>
<feature type="chain" id="PRO_5026285074" description="Peptidase S1 domain-containing protein" evidence="2">
    <location>
        <begin position="17"/>
        <end position="288"/>
    </location>
</feature>
<feature type="signal peptide" evidence="2">
    <location>
        <begin position="1"/>
        <end position="16"/>
    </location>
</feature>
<dbReference type="InterPro" id="IPR009003">
    <property type="entry name" value="Peptidase_S1_PA"/>
</dbReference>
<gene>
    <name evidence="4" type="ORF">Ae201684_008144</name>
</gene>
<organism evidence="4 5">
    <name type="scientific">Aphanomyces euteiches</name>
    <dbReference type="NCBI Taxonomy" id="100861"/>
    <lineage>
        <taxon>Eukaryota</taxon>
        <taxon>Sar</taxon>
        <taxon>Stramenopiles</taxon>
        <taxon>Oomycota</taxon>
        <taxon>Saprolegniomycetes</taxon>
        <taxon>Saprolegniales</taxon>
        <taxon>Verrucalvaceae</taxon>
        <taxon>Aphanomyces</taxon>
    </lineage>
</organism>
<evidence type="ECO:0000313" key="4">
    <source>
        <dbReference type="EMBL" id="KAF0735367.1"/>
    </source>
</evidence>
<sequence>MLGTLILALCLSGAACFDPSVRVRCIFPSTAPPTTTVTTPPTTPAPTRDPSTYPWAVGIWKKKYVNCLGALIAPQYVLTTAYCVTNNDTALQFSIGAPYGHGTDTASTIHLHPSYVPPPRPIRRIEHDIAIIQLTSPSTKAPIVLDPTWLEGGVKVSWIGRFSEQTSLNVSNTSTFNTGECMRIYRDVGPFIPPWMAQWDLGETNICAADAPYPPGSTMCDPVGLSLVTWRASTPQLRALHSYIVYPDKCGAGYPPVFARISAAKDFIDKFSVGHTWVANLPEVTSIA</sequence>
<dbReference type="InterPro" id="IPR001254">
    <property type="entry name" value="Trypsin_dom"/>
</dbReference>
<evidence type="ECO:0000256" key="2">
    <source>
        <dbReference type="SAM" id="SignalP"/>
    </source>
</evidence>
<name>A0A6G0X6B6_9STRA</name>
<keyword evidence="5" id="KW-1185">Reference proteome</keyword>
<dbReference type="PANTHER" id="PTHR24260">
    <property type="match status" value="1"/>
</dbReference>
<dbReference type="Pfam" id="PF00089">
    <property type="entry name" value="Trypsin"/>
    <property type="match status" value="1"/>
</dbReference>
<dbReference type="GO" id="GO:0004252">
    <property type="term" value="F:serine-type endopeptidase activity"/>
    <property type="evidence" value="ECO:0007669"/>
    <property type="project" value="InterPro"/>
</dbReference>
<dbReference type="AlphaFoldDB" id="A0A6G0X6B6"/>
<dbReference type="InterPro" id="IPR043504">
    <property type="entry name" value="Peptidase_S1_PA_chymotrypsin"/>
</dbReference>
<proteinExistence type="predicted"/>
<dbReference type="SUPFAM" id="SSF50494">
    <property type="entry name" value="Trypsin-like serine proteases"/>
    <property type="match status" value="1"/>
</dbReference>
<dbReference type="Proteomes" id="UP000481153">
    <property type="component" value="Unassembled WGS sequence"/>
</dbReference>
<dbReference type="EMBL" id="VJMJ01000099">
    <property type="protein sequence ID" value="KAF0735367.1"/>
    <property type="molecule type" value="Genomic_DNA"/>
</dbReference>
<accession>A0A6G0X6B6</accession>
<comment type="caution">
    <text evidence="4">The sequence shown here is derived from an EMBL/GenBank/DDBJ whole genome shotgun (WGS) entry which is preliminary data.</text>
</comment>
<evidence type="ECO:0000256" key="1">
    <source>
        <dbReference type="ARBA" id="ARBA00023026"/>
    </source>
</evidence>
<dbReference type="Gene3D" id="2.40.10.10">
    <property type="entry name" value="Trypsin-like serine proteases"/>
    <property type="match status" value="1"/>
</dbReference>
<feature type="domain" description="Peptidase S1" evidence="3">
    <location>
        <begin position="26"/>
        <end position="283"/>
    </location>
</feature>
<reference evidence="4 5" key="1">
    <citation type="submission" date="2019-07" db="EMBL/GenBank/DDBJ databases">
        <title>Genomics analysis of Aphanomyces spp. identifies a new class of oomycete effector associated with host adaptation.</title>
        <authorList>
            <person name="Gaulin E."/>
        </authorList>
    </citation>
    <scope>NUCLEOTIDE SEQUENCE [LARGE SCALE GENOMIC DNA]</scope>
    <source>
        <strain evidence="4 5">ATCC 201684</strain>
    </source>
</reference>
<dbReference type="GO" id="GO:0006508">
    <property type="term" value="P:proteolysis"/>
    <property type="evidence" value="ECO:0007669"/>
    <property type="project" value="InterPro"/>
</dbReference>
<protein>
    <recommendedName>
        <fullName evidence="3">Peptidase S1 domain-containing protein</fullName>
    </recommendedName>
</protein>
<evidence type="ECO:0000259" key="3">
    <source>
        <dbReference type="PROSITE" id="PS50240"/>
    </source>
</evidence>
<dbReference type="PROSITE" id="PS50240">
    <property type="entry name" value="TRYPSIN_DOM"/>
    <property type="match status" value="1"/>
</dbReference>
<dbReference type="SMART" id="SM00020">
    <property type="entry name" value="Tryp_SPc"/>
    <property type="match status" value="1"/>
</dbReference>